<gene>
    <name evidence="9" type="ORF">COT98_04215</name>
</gene>
<dbReference type="AlphaFoldDB" id="A0A2M6WNL1"/>
<dbReference type="Proteomes" id="UP000228900">
    <property type="component" value="Unassembled WGS sequence"/>
</dbReference>
<evidence type="ECO:0000256" key="3">
    <source>
        <dbReference type="ARBA" id="ARBA00022475"/>
    </source>
</evidence>
<dbReference type="EMBL" id="PFAQ01000057">
    <property type="protein sequence ID" value="PIT94314.1"/>
    <property type="molecule type" value="Genomic_DNA"/>
</dbReference>
<feature type="transmembrane region" description="Helical" evidence="7">
    <location>
        <begin position="61"/>
        <end position="80"/>
    </location>
</feature>
<evidence type="ECO:0000256" key="6">
    <source>
        <dbReference type="ARBA" id="ARBA00023136"/>
    </source>
</evidence>
<evidence type="ECO:0000259" key="8">
    <source>
        <dbReference type="Pfam" id="PF09335"/>
    </source>
</evidence>
<keyword evidence="5 7" id="KW-1133">Transmembrane helix</keyword>
<evidence type="ECO:0000313" key="10">
    <source>
        <dbReference type="Proteomes" id="UP000228900"/>
    </source>
</evidence>
<name>A0A2M6WNL1_9BACT</name>
<protein>
    <recommendedName>
        <fullName evidence="8">VTT domain-containing protein</fullName>
    </recommendedName>
</protein>
<feature type="transmembrane region" description="Helical" evidence="7">
    <location>
        <begin position="140"/>
        <end position="161"/>
    </location>
</feature>
<dbReference type="InterPro" id="IPR032816">
    <property type="entry name" value="VTT_dom"/>
</dbReference>
<organism evidence="9 10">
    <name type="scientific">Candidatus Falkowbacteria bacterium CG10_big_fil_rev_8_21_14_0_10_39_9</name>
    <dbReference type="NCBI Taxonomy" id="1974566"/>
    <lineage>
        <taxon>Bacteria</taxon>
        <taxon>Candidatus Falkowiibacteriota</taxon>
    </lineage>
</organism>
<reference evidence="10" key="1">
    <citation type="submission" date="2017-09" db="EMBL/GenBank/DDBJ databases">
        <title>Depth-based differentiation of microbial function through sediment-hosted aquifers and enrichment of novel symbionts in the deep terrestrial subsurface.</title>
        <authorList>
            <person name="Probst A.J."/>
            <person name="Ladd B."/>
            <person name="Jarett J.K."/>
            <person name="Geller-Mcgrath D.E."/>
            <person name="Sieber C.M.K."/>
            <person name="Emerson J.B."/>
            <person name="Anantharaman K."/>
            <person name="Thomas B.C."/>
            <person name="Malmstrom R."/>
            <person name="Stieglmeier M."/>
            <person name="Klingl A."/>
            <person name="Woyke T."/>
            <person name="Ryan C.M."/>
            <person name="Banfield J.F."/>
        </authorList>
    </citation>
    <scope>NUCLEOTIDE SEQUENCE [LARGE SCALE GENOMIC DNA]</scope>
</reference>
<dbReference type="Pfam" id="PF09335">
    <property type="entry name" value="VTT_dom"/>
    <property type="match status" value="1"/>
</dbReference>
<dbReference type="PANTHER" id="PTHR30353:SF15">
    <property type="entry name" value="INNER MEMBRANE PROTEIN YABI"/>
    <property type="match status" value="1"/>
</dbReference>
<feature type="domain" description="VTT" evidence="8">
    <location>
        <begin position="39"/>
        <end position="160"/>
    </location>
</feature>
<dbReference type="InterPro" id="IPR032818">
    <property type="entry name" value="DedA-like"/>
</dbReference>
<dbReference type="PANTHER" id="PTHR30353">
    <property type="entry name" value="INNER MEMBRANE PROTEIN DEDA-RELATED"/>
    <property type="match status" value="1"/>
</dbReference>
<comment type="caution">
    <text evidence="9">The sequence shown here is derived from an EMBL/GenBank/DDBJ whole genome shotgun (WGS) entry which is preliminary data.</text>
</comment>
<keyword evidence="6 7" id="KW-0472">Membrane</keyword>
<evidence type="ECO:0000256" key="7">
    <source>
        <dbReference type="RuleBase" id="RU367016"/>
    </source>
</evidence>
<evidence type="ECO:0000256" key="2">
    <source>
        <dbReference type="ARBA" id="ARBA00010792"/>
    </source>
</evidence>
<feature type="transmembrane region" description="Helical" evidence="7">
    <location>
        <begin position="245"/>
        <end position="265"/>
    </location>
</feature>
<proteinExistence type="inferred from homology"/>
<feature type="transmembrane region" description="Helical" evidence="7">
    <location>
        <begin position="173"/>
        <end position="194"/>
    </location>
</feature>
<evidence type="ECO:0000313" key="9">
    <source>
        <dbReference type="EMBL" id="PIT94314.1"/>
    </source>
</evidence>
<accession>A0A2M6WNL1</accession>
<evidence type="ECO:0000256" key="1">
    <source>
        <dbReference type="ARBA" id="ARBA00004651"/>
    </source>
</evidence>
<comment type="subcellular location">
    <subcellularLocation>
        <location evidence="1 7">Cell membrane</location>
        <topology evidence="1 7">Multi-pass membrane protein</topology>
    </subcellularLocation>
</comment>
<sequence>MAYLNTLSHLLQHFAWIGNWLFFLLAFIESAPFIGLFMPGATLISVGGFLASQGYLNSWDIVVYAALGAIIGDFSSYFLGRWGGDWIRSKRIINQKLLDSGEKFFHKHGNKSIFWGRFFGPIRAVIPFVAGLSKMKKQPFIFWNVISGILWSIFNVFLGYFSGSVFALVVKKWSTCLGTILIISIILTLIYWTVNKKESIKTYFSYRSTQFVKYLNSQEWFRRLAQRYILIDIFLKEEPRAAEKIFSVTLFAFFALFVYLLIIILDIF</sequence>
<keyword evidence="4 7" id="KW-0812">Transmembrane</keyword>
<keyword evidence="3 7" id="KW-1003">Cell membrane</keyword>
<dbReference type="GO" id="GO:0005886">
    <property type="term" value="C:plasma membrane"/>
    <property type="evidence" value="ECO:0007669"/>
    <property type="project" value="UniProtKB-SubCell"/>
</dbReference>
<comment type="similarity">
    <text evidence="2 7">Belongs to the DedA family.</text>
</comment>
<evidence type="ECO:0000256" key="4">
    <source>
        <dbReference type="ARBA" id="ARBA00022692"/>
    </source>
</evidence>
<evidence type="ECO:0000256" key="5">
    <source>
        <dbReference type="ARBA" id="ARBA00022989"/>
    </source>
</evidence>